<proteinExistence type="predicted"/>
<dbReference type="KEGG" id="adin:H7849_03520"/>
<evidence type="ECO:0000256" key="2">
    <source>
        <dbReference type="SAM" id="Phobius"/>
    </source>
</evidence>
<dbReference type="AlphaFoldDB" id="A0A7G8BKI8"/>
<dbReference type="GO" id="GO:0016887">
    <property type="term" value="F:ATP hydrolysis activity"/>
    <property type="evidence" value="ECO:0007669"/>
    <property type="project" value="InterPro"/>
</dbReference>
<dbReference type="InterPro" id="IPR027417">
    <property type="entry name" value="P-loop_NTPase"/>
</dbReference>
<dbReference type="Pfam" id="PF13401">
    <property type="entry name" value="AAA_22"/>
    <property type="match status" value="1"/>
</dbReference>
<feature type="transmembrane region" description="Helical" evidence="2">
    <location>
        <begin position="298"/>
        <end position="322"/>
    </location>
</feature>
<dbReference type="Proteomes" id="UP000515312">
    <property type="component" value="Chromosome"/>
</dbReference>
<reference evidence="4 5" key="1">
    <citation type="submission" date="2020-08" db="EMBL/GenBank/DDBJ databases">
        <title>Edaphobacter telluris sp. nov. and Acidobacterium dinghuensis sp. nov., two acidobacteria isolated from forest soil.</title>
        <authorList>
            <person name="Fu J."/>
            <person name="Qiu L."/>
        </authorList>
    </citation>
    <scope>NUCLEOTIDE SEQUENCE [LARGE SCALE GENOMIC DNA]</scope>
    <source>
        <strain evidence="4">4Y35</strain>
    </source>
</reference>
<name>A0A7G8BKI8_9BACT</name>
<dbReference type="Gene3D" id="3.40.50.300">
    <property type="entry name" value="P-loop containing nucleotide triphosphate hydrolases"/>
    <property type="match status" value="1"/>
</dbReference>
<evidence type="ECO:0000313" key="5">
    <source>
        <dbReference type="Proteomes" id="UP000515312"/>
    </source>
</evidence>
<keyword evidence="5" id="KW-1185">Reference proteome</keyword>
<protein>
    <submittedName>
        <fullName evidence="4">AAA family ATPase</fullName>
    </submittedName>
</protein>
<dbReference type="EMBL" id="CP060394">
    <property type="protein sequence ID" value="QNI33058.1"/>
    <property type="molecule type" value="Genomic_DNA"/>
</dbReference>
<keyword evidence="2" id="KW-0812">Transmembrane</keyword>
<keyword evidence="2" id="KW-0472">Membrane</keyword>
<feature type="region of interest" description="Disordered" evidence="1">
    <location>
        <begin position="357"/>
        <end position="414"/>
    </location>
</feature>
<sequence length="501" mass="54356">MVLRHFNLREQPFGVTPDPRFLYATATHREALAALRYGIEAGLGFVSLIANPGMGKTTILFEALAQLGDTARTVFLFQSIQTPLDLFRALLIDLGEKNPQGSVVDLETRLNEILLQQNKTGKKLIVVLDEAQNLDFAVLEAVRMLSNFETPSLKLVQIVLCGQLQLGDRLAEPQLLQLRQRISIFASLHSLSTTEVANYIQHRLKVAGYENAKPLFTNGAMEMIARHSGGIPRNINNICFNALTIGCALGKRCIEAEIIREVIGDLKVQKAERSEPITITQATDARPIIPLPKREGGLGLRVAGFAAVFFVVSVMAYVLVLASSGDAGTDKIHRDATISTHPPSTHANLQKLVPVVAPPSTGTKIPEATPTVTPKQMPVSTPAADPAKATPPTQVDKQKGSSPAPLARGNKDTHMQRTAAGFVDRPVTAGNKIRLVEAHRTQSLIDLCTEQFGRCEPALLKRIIELNLLLADPNHIKQGNIIIMPEAATSPEVDRQKPSGG</sequence>
<gene>
    <name evidence="4" type="ORF">H7849_03520</name>
</gene>
<organism evidence="4 5">
    <name type="scientific">Alloacidobacterium dinghuense</name>
    <dbReference type="NCBI Taxonomy" id="2763107"/>
    <lineage>
        <taxon>Bacteria</taxon>
        <taxon>Pseudomonadati</taxon>
        <taxon>Acidobacteriota</taxon>
        <taxon>Terriglobia</taxon>
        <taxon>Terriglobales</taxon>
        <taxon>Acidobacteriaceae</taxon>
        <taxon>Alloacidobacterium</taxon>
    </lineage>
</organism>
<dbReference type="PANTHER" id="PTHR35894">
    <property type="entry name" value="GENERAL SECRETION PATHWAY PROTEIN A-RELATED"/>
    <property type="match status" value="1"/>
</dbReference>
<feature type="domain" description="ORC1/DEAH AAA+ ATPase" evidence="3">
    <location>
        <begin position="44"/>
        <end position="170"/>
    </location>
</feature>
<dbReference type="SUPFAM" id="SSF52540">
    <property type="entry name" value="P-loop containing nucleoside triphosphate hydrolases"/>
    <property type="match status" value="1"/>
</dbReference>
<evidence type="ECO:0000313" key="4">
    <source>
        <dbReference type="EMBL" id="QNI33058.1"/>
    </source>
</evidence>
<accession>A0A7G8BKI8</accession>
<keyword evidence="2" id="KW-1133">Transmembrane helix</keyword>
<feature type="compositionally biased region" description="Low complexity" evidence="1">
    <location>
        <begin position="381"/>
        <end position="393"/>
    </location>
</feature>
<dbReference type="PANTHER" id="PTHR35894:SF1">
    <property type="entry name" value="PHOSPHORIBULOKINASE _ URIDINE KINASE FAMILY"/>
    <property type="match status" value="1"/>
</dbReference>
<dbReference type="InterPro" id="IPR052026">
    <property type="entry name" value="ExeA_AAA_ATPase_DNA-bind"/>
</dbReference>
<evidence type="ECO:0000256" key="1">
    <source>
        <dbReference type="SAM" id="MobiDB-lite"/>
    </source>
</evidence>
<dbReference type="InterPro" id="IPR049945">
    <property type="entry name" value="AAA_22"/>
</dbReference>
<dbReference type="RefSeq" id="WP_186744179.1">
    <property type="nucleotide sequence ID" value="NZ_CP060394.1"/>
</dbReference>
<evidence type="ECO:0000259" key="3">
    <source>
        <dbReference type="Pfam" id="PF13401"/>
    </source>
</evidence>